<accession>A0ABS8XJT9</accession>
<reference evidence="1 2" key="1">
    <citation type="submission" date="2021-12" db="EMBL/GenBank/DDBJ databases">
        <title>Genome seq of p7.</title>
        <authorList>
            <person name="Seo T."/>
        </authorList>
    </citation>
    <scope>NUCLEOTIDE SEQUENCE [LARGE SCALE GENOMIC DNA]</scope>
    <source>
        <strain evidence="1 2">P7</strain>
    </source>
</reference>
<keyword evidence="2" id="KW-1185">Reference proteome</keyword>
<sequence length="79" mass="9119">MRLIELRGPDAAETHDAWARRWVRIKRAARAIRLVFSPAYRRRRRARAQLEFYAEAGAPEGALYADGQLIAELDGVRRL</sequence>
<protein>
    <submittedName>
        <fullName evidence="1">Uncharacterized protein</fullName>
    </submittedName>
</protein>
<evidence type="ECO:0000313" key="2">
    <source>
        <dbReference type="Proteomes" id="UP001201463"/>
    </source>
</evidence>
<comment type="caution">
    <text evidence="1">The sequence shown here is derived from an EMBL/GenBank/DDBJ whole genome shotgun (WGS) entry which is preliminary data.</text>
</comment>
<gene>
    <name evidence="1" type="ORF">LXT12_19955</name>
</gene>
<name>A0ABS8XJT9_9BURK</name>
<dbReference type="EMBL" id="JAJTWT010000009">
    <property type="protein sequence ID" value="MCE4539530.1"/>
    <property type="molecule type" value="Genomic_DNA"/>
</dbReference>
<dbReference type="RefSeq" id="WP_233394050.1">
    <property type="nucleotide sequence ID" value="NZ_JAJTWT010000009.1"/>
</dbReference>
<proteinExistence type="predicted"/>
<evidence type="ECO:0000313" key="1">
    <source>
        <dbReference type="EMBL" id="MCE4539530.1"/>
    </source>
</evidence>
<organism evidence="1 2">
    <name type="scientific">Pelomonas caseinilytica</name>
    <dbReference type="NCBI Taxonomy" id="2906763"/>
    <lineage>
        <taxon>Bacteria</taxon>
        <taxon>Pseudomonadati</taxon>
        <taxon>Pseudomonadota</taxon>
        <taxon>Betaproteobacteria</taxon>
        <taxon>Burkholderiales</taxon>
        <taxon>Sphaerotilaceae</taxon>
        <taxon>Roseateles</taxon>
    </lineage>
</organism>
<dbReference type="Proteomes" id="UP001201463">
    <property type="component" value="Unassembled WGS sequence"/>
</dbReference>